<accession>A0AAV2FZ40</accession>
<dbReference type="Proteomes" id="UP001497516">
    <property type="component" value="Chromosome 7"/>
</dbReference>
<dbReference type="AlphaFoldDB" id="A0AAV2FZ40"/>
<reference evidence="1 2" key="1">
    <citation type="submission" date="2024-04" db="EMBL/GenBank/DDBJ databases">
        <authorList>
            <person name="Fracassetti M."/>
        </authorList>
    </citation>
    <scope>NUCLEOTIDE SEQUENCE [LARGE SCALE GENOMIC DNA]</scope>
</reference>
<sequence length="67" mass="7252">MSDSLSCTNGIGSGRAGFFPLNYLSAIRLLKLKVLETPFPVDDDDPGLPLPFSCAVIFRPSTMVSEF</sequence>
<evidence type="ECO:0000313" key="1">
    <source>
        <dbReference type="EMBL" id="CAL1402805.1"/>
    </source>
</evidence>
<proteinExistence type="predicted"/>
<organism evidence="1 2">
    <name type="scientific">Linum trigynum</name>
    <dbReference type="NCBI Taxonomy" id="586398"/>
    <lineage>
        <taxon>Eukaryota</taxon>
        <taxon>Viridiplantae</taxon>
        <taxon>Streptophyta</taxon>
        <taxon>Embryophyta</taxon>
        <taxon>Tracheophyta</taxon>
        <taxon>Spermatophyta</taxon>
        <taxon>Magnoliopsida</taxon>
        <taxon>eudicotyledons</taxon>
        <taxon>Gunneridae</taxon>
        <taxon>Pentapetalae</taxon>
        <taxon>rosids</taxon>
        <taxon>fabids</taxon>
        <taxon>Malpighiales</taxon>
        <taxon>Linaceae</taxon>
        <taxon>Linum</taxon>
    </lineage>
</organism>
<keyword evidence="2" id="KW-1185">Reference proteome</keyword>
<name>A0AAV2FZ40_9ROSI</name>
<evidence type="ECO:0000313" key="2">
    <source>
        <dbReference type="Proteomes" id="UP001497516"/>
    </source>
</evidence>
<dbReference type="EMBL" id="OZ034820">
    <property type="protein sequence ID" value="CAL1402805.1"/>
    <property type="molecule type" value="Genomic_DNA"/>
</dbReference>
<gene>
    <name evidence="1" type="ORF">LTRI10_LOCUS42779</name>
</gene>
<protein>
    <submittedName>
        <fullName evidence="1">Uncharacterized protein</fullName>
    </submittedName>
</protein>